<feature type="signal peptide" evidence="4">
    <location>
        <begin position="1"/>
        <end position="18"/>
    </location>
</feature>
<dbReference type="GO" id="GO:0005886">
    <property type="term" value="C:plasma membrane"/>
    <property type="evidence" value="ECO:0007669"/>
    <property type="project" value="TreeGrafter"/>
</dbReference>
<evidence type="ECO:0000313" key="8">
    <source>
        <dbReference type="EMBL" id="OPC84353.1"/>
    </source>
</evidence>
<keyword evidence="9" id="KW-1185">Reference proteome</keyword>
<evidence type="ECO:0000256" key="4">
    <source>
        <dbReference type="SAM" id="SignalP"/>
    </source>
</evidence>
<keyword evidence="4" id="KW-0732">Signal</keyword>
<dbReference type="PANTHER" id="PTHR30627">
    <property type="entry name" value="PEPTIDOGLYCAN D,D-TRANSPEPTIDASE"/>
    <property type="match status" value="1"/>
</dbReference>
<accession>A0A1T3P5M0</accession>
<dbReference type="PANTHER" id="PTHR30627:SF24">
    <property type="entry name" value="PENICILLIN-BINDING PROTEIN 4B"/>
    <property type="match status" value="1"/>
</dbReference>
<dbReference type="InterPro" id="IPR007887">
    <property type="entry name" value="MecA_N"/>
</dbReference>
<dbReference type="InterPro" id="IPR005311">
    <property type="entry name" value="PBP_dimer"/>
</dbReference>
<dbReference type="Gene3D" id="3.40.710.10">
    <property type="entry name" value="DD-peptidase/beta-lactamase superfamily"/>
    <property type="match status" value="1"/>
</dbReference>
<dbReference type="Pfam" id="PF00905">
    <property type="entry name" value="Transpeptidase"/>
    <property type="match status" value="1"/>
</dbReference>
<evidence type="ECO:0000313" key="9">
    <source>
        <dbReference type="Proteomes" id="UP000190037"/>
    </source>
</evidence>
<feature type="chain" id="PRO_5038685506" description="Penicillin-binding protein" evidence="4">
    <location>
        <begin position="19"/>
        <end position="625"/>
    </location>
</feature>
<dbReference type="Gene3D" id="3.90.1310.10">
    <property type="entry name" value="Penicillin-binding protein 2a (Domain 2)"/>
    <property type="match status" value="1"/>
</dbReference>
<dbReference type="GO" id="GO:0071555">
    <property type="term" value="P:cell wall organization"/>
    <property type="evidence" value="ECO:0007669"/>
    <property type="project" value="TreeGrafter"/>
</dbReference>
<feature type="domain" description="Penicillin-binding protein transpeptidase" evidence="5">
    <location>
        <begin position="353"/>
        <end position="623"/>
    </location>
</feature>
<dbReference type="InterPro" id="IPR050515">
    <property type="entry name" value="Beta-lactam/transpept"/>
</dbReference>
<comment type="caution">
    <text evidence="8">The sequence shown here is derived from an EMBL/GenBank/DDBJ whole genome shotgun (WGS) entry which is preliminary data.</text>
</comment>
<dbReference type="SUPFAM" id="SSF56601">
    <property type="entry name" value="beta-lactamase/transpeptidase-like"/>
    <property type="match status" value="1"/>
</dbReference>
<dbReference type="GO" id="GO:0046677">
    <property type="term" value="P:response to antibiotic"/>
    <property type="evidence" value="ECO:0007669"/>
    <property type="project" value="InterPro"/>
</dbReference>
<name>A0A1T3P5M0_9ACTN</name>
<dbReference type="InterPro" id="IPR012338">
    <property type="entry name" value="Beta-lactam/transpept-like"/>
</dbReference>
<dbReference type="GO" id="GO:0008658">
    <property type="term" value="F:penicillin binding"/>
    <property type="evidence" value="ECO:0007669"/>
    <property type="project" value="InterPro"/>
</dbReference>
<comment type="subcellular location">
    <subcellularLocation>
        <location evidence="1">Membrane</location>
    </subcellularLocation>
</comment>
<organism evidence="8 9">
    <name type="scientific">Embleya scabrispora</name>
    <dbReference type="NCBI Taxonomy" id="159449"/>
    <lineage>
        <taxon>Bacteria</taxon>
        <taxon>Bacillati</taxon>
        <taxon>Actinomycetota</taxon>
        <taxon>Actinomycetes</taxon>
        <taxon>Kitasatosporales</taxon>
        <taxon>Streptomycetaceae</taxon>
        <taxon>Embleya</taxon>
    </lineage>
</organism>
<evidence type="ECO:0000259" key="7">
    <source>
        <dbReference type="Pfam" id="PF05223"/>
    </source>
</evidence>
<dbReference type="InterPro" id="IPR001460">
    <property type="entry name" value="PCN-bd_Tpept"/>
</dbReference>
<dbReference type="EMBL" id="MWQN01000001">
    <property type="protein sequence ID" value="OPC84353.1"/>
    <property type="molecule type" value="Genomic_DNA"/>
</dbReference>
<proteinExistence type="inferred from homology"/>
<dbReference type="GO" id="GO:0071972">
    <property type="term" value="F:peptidoglycan L,D-transpeptidase activity"/>
    <property type="evidence" value="ECO:0007669"/>
    <property type="project" value="TreeGrafter"/>
</dbReference>
<comment type="similarity">
    <text evidence="2">Belongs to the transpeptidase family.</text>
</comment>
<dbReference type="InterPro" id="IPR036138">
    <property type="entry name" value="PBP_dimer_sf"/>
</dbReference>
<dbReference type="STRING" id="159449.B4N89_28565"/>
<evidence type="ECO:0000259" key="6">
    <source>
        <dbReference type="Pfam" id="PF03717"/>
    </source>
</evidence>
<dbReference type="Proteomes" id="UP000190037">
    <property type="component" value="Unassembled WGS sequence"/>
</dbReference>
<reference evidence="8 9" key="1">
    <citation type="submission" date="2017-03" db="EMBL/GenBank/DDBJ databases">
        <title>Draft genome sequence of Streptomyces scabrisporus NF3, endophyte isolated from Amphipterygium adstringens.</title>
        <authorList>
            <person name="Vazquez M."/>
            <person name="Ceapa C.D."/>
            <person name="Rodriguez Luna D."/>
            <person name="Sanchez Esquivel S."/>
        </authorList>
    </citation>
    <scope>NUCLEOTIDE SEQUENCE [LARGE SCALE GENOMIC DNA]</scope>
    <source>
        <strain evidence="8 9">NF3</strain>
    </source>
</reference>
<gene>
    <name evidence="8" type="ORF">B4N89_28565</name>
</gene>
<dbReference type="SUPFAM" id="SSF56519">
    <property type="entry name" value="Penicillin binding protein dimerisation domain"/>
    <property type="match status" value="1"/>
</dbReference>
<feature type="domain" description="Penicillin-binding protein dimerisation" evidence="6">
    <location>
        <begin position="152"/>
        <end position="314"/>
    </location>
</feature>
<dbReference type="AlphaFoldDB" id="A0A1T3P5M0"/>
<feature type="domain" description="NTF2-like N-terminal transpeptidase" evidence="7">
    <location>
        <begin position="34"/>
        <end position="141"/>
    </location>
</feature>
<evidence type="ECO:0000256" key="3">
    <source>
        <dbReference type="ARBA" id="ARBA00023136"/>
    </source>
</evidence>
<evidence type="ECO:0000259" key="5">
    <source>
        <dbReference type="Pfam" id="PF00905"/>
    </source>
</evidence>
<protein>
    <recommendedName>
        <fullName evidence="10">Penicillin-binding protein</fullName>
    </recommendedName>
</protein>
<evidence type="ECO:0008006" key="10">
    <source>
        <dbReference type="Google" id="ProtNLM"/>
    </source>
</evidence>
<evidence type="ECO:0000256" key="1">
    <source>
        <dbReference type="ARBA" id="ARBA00004370"/>
    </source>
</evidence>
<dbReference type="Pfam" id="PF03717">
    <property type="entry name" value="PBP_dimer"/>
    <property type="match status" value="1"/>
</dbReference>
<sequence length="625" mass="64290">MRRLPSAVPLMVSVVVVAGLTSCSGGEDKKDTSETTARDFLAAWQSGDTTKAASFTDNPATAKQGLETTGKQLGIAKAEYKAGAYTKGKDNAPATLAYNATLTLKGVADPVKIASTVPIVTANGKSTVHWTQTIVHPQLADSGKIKRDRTLPKRGEILDRSGKSLATTTPVVALSLWPAKITNPDALYAALSDPMFDLDIPKLKGRVAAADPNQSLPLVTLRKEKWDGGGQVKLAGLGGIQVKEGATQSGDVAKQIVGTVASGDNADLLKNADPSASSADQVGASGLQYRYEKKLAGVADLKITVVDAGGAEKATLVDVKGKPAESLKTTLDPAVQKQAEDALKAVTGGNNASIVVLDAKTGGITAAANTPSNGDNRAFTGRYPPGSTFKTVSSGALLQAGIKPTDKVPCENTLVVNGQTFKNYDGLKPMPDALFQDDFAQSCNTAFIGNRAKIQNDTLSKLAGDQFGIGAKWDVGTVTFDGSVPTANGENDKAASMIGQGRVLASPLVMASVAATIASGKFNQPVLAPDDVPGRVPSHPLDPSIAGQLKALMQGVVANGSGKMLQGIPGTVGAKTGTAEFDEKGETLTHGWMIAFKDDVAVAVLVEKGKSGGSAAGPVVKAFFG</sequence>
<dbReference type="PROSITE" id="PS51257">
    <property type="entry name" value="PROKAR_LIPOPROTEIN"/>
    <property type="match status" value="1"/>
</dbReference>
<dbReference type="Pfam" id="PF05223">
    <property type="entry name" value="MecA_N"/>
    <property type="match status" value="1"/>
</dbReference>
<evidence type="ECO:0000256" key="2">
    <source>
        <dbReference type="ARBA" id="ARBA00007171"/>
    </source>
</evidence>
<keyword evidence="3" id="KW-0472">Membrane</keyword>